<dbReference type="CDD" id="cd19071">
    <property type="entry name" value="AKR_AKR1-5-like"/>
    <property type="match status" value="1"/>
</dbReference>
<comment type="caution">
    <text evidence="5">The sequence shown here is derived from an EMBL/GenBank/DDBJ whole genome shotgun (WGS) entry which is preliminary data.</text>
</comment>
<evidence type="ECO:0000259" key="4">
    <source>
        <dbReference type="Pfam" id="PF00248"/>
    </source>
</evidence>
<evidence type="ECO:0000256" key="1">
    <source>
        <dbReference type="ARBA" id="ARBA00007905"/>
    </source>
</evidence>
<evidence type="ECO:0000256" key="3">
    <source>
        <dbReference type="ARBA" id="ARBA00023002"/>
    </source>
</evidence>
<dbReference type="Pfam" id="PF00248">
    <property type="entry name" value="Aldo_ket_red"/>
    <property type="match status" value="1"/>
</dbReference>
<evidence type="ECO:0000313" key="5">
    <source>
        <dbReference type="EMBL" id="CAJ1933420.1"/>
    </source>
</evidence>
<keyword evidence="3" id="KW-0560">Oxidoreductase</keyword>
<reference evidence="5" key="1">
    <citation type="submission" date="2023-08" db="EMBL/GenBank/DDBJ databases">
        <authorList>
            <person name="Audoor S."/>
            <person name="Bilcke G."/>
        </authorList>
    </citation>
    <scope>NUCLEOTIDE SEQUENCE</scope>
</reference>
<dbReference type="EMBL" id="CAKOGP040000269">
    <property type="protein sequence ID" value="CAJ1933420.1"/>
    <property type="molecule type" value="Genomic_DNA"/>
</dbReference>
<dbReference type="Gene3D" id="3.20.20.100">
    <property type="entry name" value="NADP-dependent oxidoreductase domain"/>
    <property type="match status" value="1"/>
</dbReference>
<protein>
    <recommendedName>
        <fullName evidence="4">NADP-dependent oxidoreductase domain-containing protein</fullName>
    </recommendedName>
</protein>
<dbReference type="GO" id="GO:0016616">
    <property type="term" value="F:oxidoreductase activity, acting on the CH-OH group of donors, NAD or NADP as acceptor"/>
    <property type="evidence" value="ECO:0007669"/>
    <property type="project" value="UniProtKB-ARBA"/>
</dbReference>
<name>A0AAD2CFP4_9STRA</name>
<keyword evidence="6" id="KW-1185">Reference proteome</keyword>
<dbReference type="InterPro" id="IPR023210">
    <property type="entry name" value="NADP_OxRdtase_dom"/>
</dbReference>
<dbReference type="PRINTS" id="PR00069">
    <property type="entry name" value="ALDKETRDTASE"/>
</dbReference>
<sequence>MDHPSSTDSSLQMTSNLINDDKRTSADSLHKLVPMLSLCPLQFQNPDCITNDKEDNNPVLMPQIGFGTYKFKKDSGEAEEAVLQALSVGYRHIDTAFVYGGEKTELEVGRALQQAMSDKKSDHDASSSSIGGLKRSDIFVTTKQWRAYHGYEKTKQCLAKSLKRLQLDFVDLYLMHWPGPNPADVRASESEINMPELRAETWRAMEDLYLEGKCRAIGVSNCSIAHLESLKRYCKGKGGCRLWPPAINQIEVHPYNPQTELIQYCQKEGIAVQAYASLGGQDAGKKAWKALGGKLLEREEVQKIAQKHSLTNAQVLLQWAVLQGYGVIPKSSKMNHMVQNLEAVTMTTCLAPARQGDEKDDKETAKGRLDAADMELLKSLDLSQSKDETIRDRVRLCWVRDPLKMLDFE</sequence>
<dbReference type="Proteomes" id="UP001295423">
    <property type="component" value="Unassembled WGS sequence"/>
</dbReference>
<dbReference type="InterPro" id="IPR036812">
    <property type="entry name" value="NAD(P)_OxRdtase_dom_sf"/>
</dbReference>
<dbReference type="PANTHER" id="PTHR43827:SF3">
    <property type="entry name" value="NADP-DEPENDENT OXIDOREDUCTASE DOMAIN-CONTAINING PROTEIN"/>
    <property type="match status" value="1"/>
</dbReference>
<dbReference type="SUPFAM" id="SSF51430">
    <property type="entry name" value="NAD(P)-linked oxidoreductase"/>
    <property type="match status" value="1"/>
</dbReference>
<comment type="similarity">
    <text evidence="1">Belongs to the aldo/keto reductase family.</text>
</comment>
<dbReference type="AlphaFoldDB" id="A0AAD2CFP4"/>
<dbReference type="PANTHER" id="PTHR43827">
    <property type="entry name" value="2,5-DIKETO-D-GLUCONIC ACID REDUCTASE"/>
    <property type="match status" value="1"/>
</dbReference>
<organism evidence="5 6">
    <name type="scientific">Cylindrotheca closterium</name>
    <dbReference type="NCBI Taxonomy" id="2856"/>
    <lineage>
        <taxon>Eukaryota</taxon>
        <taxon>Sar</taxon>
        <taxon>Stramenopiles</taxon>
        <taxon>Ochrophyta</taxon>
        <taxon>Bacillariophyta</taxon>
        <taxon>Bacillariophyceae</taxon>
        <taxon>Bacillariophycidae</taxon>
        <taxon>Bacillariales</taxon>
        <taxon>Bacillariaceae</taxon>
        <taxon>Cylindrotheca</taxon>
    </lineage>
</organism>
<feature type="domain" description="NADP-dependent oxidoreductase" evidence="4">
    <location>
        <begin position="64"/>
        <end position="344"/>
    </location>
</feature>
<accession>A0AAD2CFP4</accession>
<dbReference type="InterPro" id="IPR020471">
    <property type="entry name" value="AKR"/>
</dbReference>
<evidence type="ECO:0000256" key="2">
    <source>
        <dbReference type="ARBA" id="ARBA00022857"/>
    </source>
</evidence>
<evidence type="ECO:0000313" key="6">
    <source>
        <dbReference type="Proteomes" id="UP001295423"/>
    </source>
</evidence>
<gene>
    <name evidence="5" type="ORF">CYCCA115_LOCUS3300</name>
</gene>
<proteinExistence type="inferred from homology"/>
<keyword evidence="2" id="KW-0521">NADP</keyword>